<evidence type="ECO:0000313" key="5">
    <source>
        <dbReference type="Proteomes" id="UP000054498"/>
    </source>
</evidence>
<reference evidence="4 5" key="1">
    <citation type="journal article" date="2013" name="BMC Genomics">
        <title>Reconstruction of the lipid metabolism for the microalga Monoraphidium neglectum from its genome sequence reveals characteristics suitable for biofuel production.</title>
        <authorList>
            <person name="Bogen C."/>
            <person name="Al-Dilaimi A."/>
            <person name="Albersmeier A."/>
            <person name="Wichmann J."/>
            <person name="Grundmann M."/>
            <person name="Rupp O."/>
            <person name="Lauersen K.J."/>
            <person name="Blifernez-Klassen O."/>
            <person name="Kalinowski J."/>
            <person name="Goesmann A."/>
            <person name="Mussgnug J.H."/>
            <person name="Kruse O."/>
        </authorList>
    </citation>
    <scope>NUCLEOTIDE SEQUENCE [LARGE SCALE GENOMIC DNA]</scope>
    <source>
        <strain evidence="4 5">SAG 48.87</strain>
    </source>
</reference>
<protein>
    <submittedName>
        <fullName evidence="4">Uncharacterized protein</fullName>
    </submittedName>
</protein>
<dbReference type="PANTHER" id="PTHR24124:SF14">
    <property type="entry name" value="CHROMOSOME UNDETERMINED SCAFFOLD_25, WHOLE GENOME SHOTGUN SEQUENCE"/>
    <property type="match status" value="1"/>
</dbReference>
<feature type="repeat" description="ANK" evidence="3">
    <location>
        <begin position="93"/>
        <end position="130"/>
    </location>
</feature>
<accession>A0A0D2NFD4</accession>
<dbReference type="InterPro" id="IPR036770">
    <property type="entry name" value="Ankyrin_rpt-contain_sf"/>
</dbReference>
<gene>
    <name evidence="4" type="ORF">MNEG_4119</name>
</gene>
<dbReference type="Gene3D" id="1.25.40.20">
    <property type="entry name" value="Ankyrin repeat-containing domain"/>
    <property type="match status" value="1"/>
</dbReference>
<dbReference type="RefSeq" id="XP_013902860.1">
    <property type="nucleotide sequence ID" value="XM_014047406.1"/>
</dbReference>
<dbReference type="PROSITE" id="PS50088">
    <property type="entry name" value="ANK_REPEAT"/>
    <property type="match status" value="1"/>
</dbReference>
<dbReference type="Pfam" id="PF12796">
    <property type="entry name" value="Ank_2"/>
    <property type="match status" value="1"/>
</dbReference>
<dbReference type="GO" id="GO:0005634">
    <property type="term" value="C:nucleus"/>
    <property type="evidence" value="ECO:0007669"/>
    <property type="project" value="TreeGrafter"/>
</dbReference>
<keyword evidence="5" id="KW-1185">Reference proteome</keyword>
<dbReference type="Proteomes" id="UP000054498">
    <property type="component" value="Unassembled WGS sequence"/>
</dbReference>
<dbReference type="STRING" id="145388.A0A0D2NFD4"/>
<dbReference type="PANTHER" id="PTHR24124">
    <property type="entry name" value="ANKYRIN REPEAT FAMILY A"/>
    <property type="match status" value="1"/>
</dbReference>
<dbReference type="KEGG" id="mng:MNEG_4119"/>
<dbReference type="EMBL" id="KK100773">
    <property type="protein sequence ID" value="KIZ03841.1"/>
    <property type="molecule type" value="Genomic_DNA"/>
</dbReference>
<name>A0A0D2NFD4_9CHLO</name>
<evidence type="ECO:0000256" key="3">
    <source>
        <dbReference type="PROSITE-ProRule" id="PRU00023"/>
    </source>
</evidence>
<dbReference type="GeneID" id="25736997"/>
<evidence type="ECO:0000256" key="1">
    <source>
        <dbReference type="ARBA" id="ARBA00022737"/>
    </source>
</evidence>
<dbReference type="SUPFAM" id="SSF48403">
    <property type="entry name" value="Ankyrin repeat"/>
    <property type="match status" value="1"/>
</dbReference>
<dbReference type="AlphaFoldDB" id="A0A0D2NFD4"/>
<proteinExistence type="predicted"/>
<keyword evidence="2 3" id="KW-0040">ANK repeat</keyword>
<dbReference type="InterPro" id="IPR002110">
    <property type="entry name" value="Ankyrin_rpt"/>
</dbReference>
<dbReference type="GO" id="GO:0010468">
    <property type="term" value="P:regulation of gene expression"/>
    <property type="evidence" value="ECO:0007669"/>
    <property type="project" value="TreeGrafter"/>
</dbReference>
<organism evidence="4 5">
    <name type="scientific">Monoraphidium neglectum</name>
    <dbReference type="NCBI Taxonomy" id="145388"/>
    <lineage>
        <taxon>Eukaryota</taxon>
        <taxon>Viridiplantae</taxon>
        <taxon>Chlorophyta</taxon>
        <taxon>core chlorophytes</taxon>
        <taxon>Chlorophyceae</taxon>
        <taxon>CS clade</taxon>
        <taxon>Sphaeropleales</taxon>
        <taxon>Selenastraceae</taxon>
        <taxon>Monoraphidium</taxon>
    </lineage>
</organism>
<dbReference type="OrthoDB" id="71307at2759"/>
<evidence type="ECO:0000313" key="4">
    <source>
        <dbReference type="EMBL" id="KIZ03841.1"/>
    </source>
</evidence>
<keyword evidence="1" id="KW-0677">Repeat</keyword>
<evidence type="ECO:0000256" key="2">
    <source>
        <dbReference type="ARBA" id="ARBA00023043"/>
    </source>
</evidence>
<sequence>MCYACVPWQSAARGTWLTHLPHLVLPPLLGAAPHSRARQAIAGFVSGIYKATAAFQQVDPSLPPLWQAITKLDKAGVEAAIRAGADLNARNAAGDTPLLYIAREGHYKFPPKDIPLALIQAGADLEAKDRDGKTALDVALLSGWQNIAELLIKSKAQTGGVAAIKGAVTCPDCKRIIAQYAL</sequence>